<proteinExistence type="predicted"/>
<accession>A0A8H2W6S1</accession>
<sequence>MAAAPEALPSIARHILRFNHQSKIPFQTSSKSLYHHKSHVKSHVAPIVNGLHVSISARIAASKGDRERILKSIERAREAREKRDRGLREGMGGVSAGMGVERKIWEEQVYPPVSGLFV</sequence>
<comment type="caution">
    <text evidence="1">The sequence shown here is derived from an EMBL/GenBank/DDBJ whole genome shotgun (WGS) entry which is preliminary data.</text>
</comment>
<organism evidence="1 2">
    <name type="scientific">Sclerotinia trifoliorum</name>
    <dbReference type="NCBI Taxonomy" id="28548"/>
    <lineage>
        <taxon>Eukaryota</taxon>
        <taxon>Fungi</taxon>
        <taxon>Dikarya</taxon>
        <taxon>Ascomycota</taxon>
        <taxon>Pezizomycotina</taxon>
        <taxon>Leotiomycetes</taxon>
        <taxon>Helotiales</taxon>
        <taxon>Sclerotiniaceae</taxon>
        <taxon>Sclerotinia</taxon>
    </lineage>
</organism>
<dbReference type="Proteomes" id="UP000624404">
    <property type="component" value="Unassembled WGS sequence"/>
</dbReference>
<dbReference type="OrthoDB" id="3499800at2759"/>
<gene>
    <name evidence="1" type="ORF">SCLTRI_LOCUS10250</name>
</gene>
<dbReference type="EMBL" id="CAJHIA010000037">
    <property type="protein sequence ID" value="CAD6455437.1"/>
    <property type="molecule type" value="Genomic_DNA"/>
</dbReference>
<reference evidence="1" key="1">
    <citation type="submission" date="2020-10" db="EMBL/GenBank/DDBJ databases">
        <authorList>
            <person name="Kusch S."/>
        </authorList>
    </citation>
    <scope>NUCLEOTIDE SEQUENCE</scope>
    <source>
        <strain evidence="1">SwB9</strain>
    </source>
</reference>
<keyword evidence="2" id="KW-1185">Reference proteome</keyword>
<protein>
    <submittedName>
        <fullName evidence="1">5ed75b60-bf06-4b2e-986e-e772b0daf918-CDS</fullName>
    </submittedName>
</protein>
<name>A0A8H2W6S1_9HELO</name>
<dbReference type="AlphaFoldDB" id="A0A8H2W6S1"/>
<evidence type="ECO:0000313" key="2">
    <source>
        <dbReference type="Proteomes" id="UP000624404"/>
    </source>
</evidence>
<evidence type="ECO:0000313" key="1">
    <source>
        <dbReference type="EMBL" id="CAD6455437.1"/>
    </source>
</evidence>